<dbReference type="Proteomes" id="UP000053477">
    <property type="component" value="Unassembled WGS sequence"/>
</dbReference>
<evidence type="ECO:0000313" key="1">
    <source>
        <dbReference type="EMBL" id="KLO16186.1"/>
    </source>
</evidence>
<gene>
    <name evidence="1" type="ORF">SCHPADRAFT_225156</name>
</gene>
<accession>A0A0H2SGJ3</accession>
<name>A0A0H2SGJ3_9AGAM</name>
<protein>
    <submittedName>
        <fullName evidence="1">Uncharacterized protein</fullName>
    </submittedName>
</protein>
<dbReference type="AlphaFoldDB" id="A0A0H2SGJ3"/>
<dbReference type="EMBL" id="KQ085919">
    <property type="protein sequence ID" value="KLO16186.1"/>
    <property type="molecule type" value="Genomic_DNA"/>
</dbReference>
<dbReference type="STRING" id="27342.A0A0H2SGJ3"/>
<proteinExistence type="predicted"/>
<reference evidence="1 2" key="1">
    <citation type="submission" date="2015-04" db="EMBL/GenBank/DDBJ databases">
        <title>Complete genome sequence of Schizopora paradoxa KUC8140, a cosmopolitan wood degrader in East Asia.</title>
        <authorList>
            <consortium name="DOE Joint Genome Institute"/>
            <person name="Min B."/>
            <person name="Park H."/>
            <person name="Jang Y."/>
            <person name="Kim J.-J."/>
            <person name="Kim K.H."/>
            <person name="Pangilinan J."/>
            <person name="Lipzen A."/>
            <person name="Riley R."/>
            <person name="Grigoriev I.V."/>
            <person name="Spatafora J.W."/>
            <person name="Choi I.-G."/>
        </authorList>
    </citation>
    <scope>NUCLEOTIDE SEQUENCE [LARGE SCALE GENOMIC DNA]</scope>
    <source>
        <strain evidence="1 2">KUC8140</strain>
    </source>
</reference>
<evidence type="ECO:0000313" key="2">
    <source>
        <dbReference type="Proteomes" id="UP000053477"/>
    </source>
</evidence>
<organism evidence="1 2">
    <name type="scientific">Schizopora paradoxa</name>
    <dbReference type="NCBI Taxonomy" id="27342"/>
    <lineage>
        <taxon>Eukaryota</taxon>
        <taxon>Fungi</taxon>
        <taxon>Dikarya</taxon>
        <taxon>Basidiomycota</taxon>
        <taxon>Agaricomycotina</taxon>
        <taxon>Agaricomycetes</taxon>
        <taxon>Hymenochaetales</taxon>
        <taxon>Schizoporaceae</taxon>
        <taxon>Schizopora</taxon>
    </lineage>
</organism>
<sequence length="155" mass="17480">MSSYIATIVFDTSIFILAVWKMGKLHSAIQTYGLQSSVTSILLRDGSLLYAVLAVSNITNFAIFMAFRSVDGIWDTDFLFVTSSGTNNEMTHALSTILVSRMIFNLREVGTEVYEGTMEWRSRLERISAHESIVFRSRSRREIEIESGADTFDLS</sequence>
<dbReference type="OrthoDB" id="2756573at2759"/>
<keyword evidence="2" id="KW-1185">Reference proteome</keyword>
<dbReference type="InParanoid" id="A0A0H2SGJ3"/>